<feature type="transmembrane region" description="Helical" evidence="5">
    <location>
        <begin position="207"/>
        <end position="230"/>
    </location>
</feature>
<dbReference type="PANTHER" id="PTHR47547:SF1">
    <property type="entry name" value="ASPARTATE-PROTON SYMPORTER"/>
    <property type="match status" value="1"/>
</dbReference>
<feature type="transmembrane region" description="Helical" evidence="5">
    <location>
        <begin position="132"/>
        <end position="151"/>
    </location>
</feature>
<dbReference type="InterPro" id="IPR002293">
    <property type="entry name" value="AA/rel_permease1"/>
</dbReference>
<name>A0A2R6C924_9ARCH</name>
<feature type="transmembrane region" description="Helical" evidence="5">
    <location>
        <begin position="45"/>
        <end position="64"/>
    </location>
</feature>
<evidence type="ECO:0000256" key="2">
    <source>
        <dbReference type="ARBA" id="ARBA00022692"/>
    </source>
</evidence>
<reference evidence="6 7" key="1">
    <citation type="submission" date="2017-04" db="EMBL/GenBank/DDBJ databases">
        <title>Novel microbial lineages endemic to geothermal iron-oxide mats fill important gaps in the evolutionary history of Archaea.</title>
        <authorList>
            <person name="Jay Z.J."/>
            <person name="Beam J.P."/>
            <person name="Dlakic M."/>
            <person name="Rusch D.B."/>
            <person name="Kozubal M.A."/>
            <person name="Inskeep W.P."/>
        </authorList>
    </citation>
    <scope>NUCLEOTIDE SEQUENCE [LARGE SCALE GENOMIC DNA]</scope>
    <source>
        <strain evidence="6">BE_D</strain>
    </source>
</reference>
<dbReference type="GO" id="GO:0022857">
    <property type="term" value="F:transmembrane transporter activity"/>
    <property type="evidence" value="ECO:0007669"/>
    <property type="project" value="InterPro"/>
</dbReference>
<comment type="caution">
    <text evidence="6">The sequence shown here is derived from an EMBL/GenBank/DDBJ whole genome shotgun (WGS) entry which is preliminary data.</text>
</comment>
<dbReference type="PANTHER" id="PTHR47547">
    <property type="match status" value="1"/>
</dbReference>
<organism evidence="6 7">
    <name type="scientific">Candidatus Marsarchaeota G2 archaeon BE_D</name>
    <dbReference type="NCBI Taxonomy" id="1978158"/>
    <lineage>
        <taxon>Archaea</taxon>
        <taxon>Candidatus Marsarchaeota</taxon>
        <taxon>Candidatus Marsarchaeota group 2</taxon>
    </lineage>
</organism>
<keyword evidence="3 5" id="KW-1133">Transmembrane helix</keyword>
<dbReference type="Pfam" id="PF13520">
    <property type="entry name" value="AA_permease_2"/>
    <property type="match status" value="1"/>
</dbReference>
<dbReference type="GO" id="GO:0016020">
    <property type="term" value="C:membrane"/>
    <property type="evidence" value="ECO:0007669"/>
    <property type="project" value="UniProtKB-SubCell"/>
</dbReference>
<keyword evidence="2 5" id="KW-0812">Transmembrane</keyword>
<feature type="transmembrane region" description="Helical" evidence="5">
    <location>
        <begin position="261"/>
        <end position="283"/>
    </location>
</feature>
<proteinExistence type="predicted"/>
<evidence type="ECO:0000256" key="4">
    <source>
        <dbReference type="ARBA" id="ARBA00023136"/>
    </source>
</evidence>
<feature type="transmembrane region" description="Helical" evidence="5">
    <location>
        <begin position="455"/>
        <end position="471"/>
    </location>
</feature>
<sequence>MAGPASIISWIVGGIFIIFIALAWAEVSTSVPVAGGAVRYASYTHGSIASSIIAWSTILTYIAVPAVEAVAIIQTVGAALPVYGITSITLVSPTGLPTGLGVAVAFLLSLLFFYLNYIGVRSLANANTVMSTWKLIIPPIAIIALLIFGLSKGLGSNFTTPSFAPFGFAPVFTAIPATGVIFAYLGFRQPIEMAAEAKVPGKDIWRAILFVVGTSMVIYTLLQIAFIGALEWNSPAFGSEGVGVGQWSGLGTSLPMYSFPFFYEAVGLGIGALAILLAIDGAVSPAGTLHQYMGSTPRVTFGTAKEGLLPASFLKIHPKYRIPVVGLIATLAVTLILLVLASVGALVSTVGGAWPALTSIITTTGVFSYIMGPIALPIFRRSYPEAQRPFSIPAYNILAPIAFIVAALMTYWGAGSLIAPPSDPYGGYILLVVMLAGVFLYGFQKDKKPGEFKTGLWVIVFLLFNLVLLYLGEYQTNIIKLPYDWIVDIVGAIVFYIWAMRSQLPPDTVKQSIQRVLSQPEGE</sequence>
<comment type="subcellular location">
    <subcellularLocation>
        <location evidence="1">Membrane</location>
        <topology evidence="1">Multi-pass membrane protein</topology>
    </subcellularLocation>
</comment>
<feature type="transmembrane region" description="Helical" evidence="5">
    <location>
        <begin position="353"/>
        <end position="376"/>
    </location>
</feature>
<feature type="transmembrane region" description="Helical" evidence="5">
    <location>
        <begin position="397"/>
        <end position="419"/>
    </location>
</feature>
<accession>A0A2R6C924</accession>
<dbReference type="AlphaFoldDB" id="A0A2R6C924"/>
<evidence type="ECO:0000256" key="3">
    <source>
        <dbReference type="ARBA" id="ARBA00022989"/>
    </source>
</evidence>
<dbReference type="Gene3D" id="1.20.1740.10">
    <property type="entry name" value="Amino acid/polyamine transporter I"/>
    <property type="match status" value="1"/>
</dbReference>
<keyword evidence="4 5" id="KW-0472">Membrane</keyword>
<dbReference type="Proteomes" id="UP000242015">
    <property type="component" value="Unassembled WGS sequence"/>
</dbReference>
<feature type="transmembrane region" description="Helical" evidence="5">
    <location>
        <begin position="425"/>
        <end position="443"/>
    </location>
</feature>
<dbReference type="PIRSF" id="PIRSF006060">
    <property type="entry name" value="AA_transporter"/>
    <property type="match status" value="1"/>
</dbReference>
<evidence type="ECO:0008006" key="8">
    <source>
        <dbReference type="Google" id="ProtNLM"/>
    </source>
</evidence>
<evidence type="ECO:0000313" key="6">
    <source>
        <dbReference type="EMBL" id="PSO07266.1"/>
    </source>
</evidence>
<feature type="transmembrane region" description="Helical" evidence="5">
    <location>
        <begin position="163"/>
        <end position="187"/>
    </location>
</feature>
<evidence type="ECO:0000313" key="7">
    <source>
        <dbReference type="Proteomes" id="UP000242015"/>
    </source>
</evidence>
<feature type="transmembrane region" description="Helical" evidence="5">
    <location>
        <begin position="98"/>
        <end position="120"/>
    </location>
</feature>
<gene>
    <name evidence="6" type="ORF">B9Q04_11820</name>
</gene>
<feature type="transmembrane region" description="Helical" evidence="5">
    <location>
        <begin position="71"/>
        <end position="92"/>
    </location>
</feature>
<protein>
    <recommendedName>
        <fullName evidence="8">Amino acid permease</fullName>
    </recommendedName>
</protein>
<evidence type="ECO:0000256" key="1">
    <source>
        <dbReference type="ARBA" id="ARBA00004141"/>
    </source>
</evidence>
<feature type="transmembrane region" description="Helical" evidence="5">
    <location>
        <begin position="324"/>
        <end position="347"/>
    </location>
</feature>
<feature type="transmembrane region" description="Helical" evidence="5">
    <location>
        <begin position="483"/>
        <end position="500"/>
    </location>
</feature>
<evidence type="ECO:0000256" key="5">
    <source>
        <dbReference type="SAM" id="Phobius"/>
    </source>
</evidence>
<dbReference type="EMBL" id="NEXF01000290">
    <property type="protein sequence ID" value="PSO07266.1"/>
    <property type="molecule type" value="Genomic_DNA"/>
</dbReference>
<dbReference type="InterPro" id="IPR052962">
    <property type="entry name" value="AA_Transporter_AGT"/>
</dbReference>
<feature type="transmembrane region" description="Helical" evidence="5">
    <location>
        <begin position="7"/>
        <end position="25"/>
    </location>
</feature>